<evidence type="ECO:0000256" key="4">
    <source>
        <dbReference type="SAM" id="SignalP"/>
    </source>
</evidence>
<sequence>MKAITLLISTILVFSSSMLLSKQETAIKTKRASDYYQGILNANQNKKWIVVLRESKKLVSGFPDSPFVSEAYFYQGVAFFEIADYDFSNDAFSKYLRNETTPKFFEEAIEYKYKIADKYFEGAKRHFLGLKKLPRILPAKDEALDIYEEIITTLPRHDLTAKSLYKKGLLLYEFSDFKLSVEAFQTLIRRFPKHHLAPEGYIGIQKVYLKQSRQEFPDPDVLELAEINLERFKRSFPGEPRINTVDMMLIEMKDHFAKDLFEIGNFYERTKKEDAAAIYYTKILAKYPGSTYAKKSKKHLVRLDHKKMKKPKKVSKPKKIKKPKKSKSAKVKK</sequence>
<feature type="chain" id="PRO_5011975008" description="Outer membrane lipoprotein BamD-like domain-containing protein" evidence="4">
    <location>
        <begin position="22"/>
        <end position="333"/>
    </location>
</feature>
<keyword evidence="2" id="KW-0802">TPR repeat</keyword>
<evidence type="ECO:0000313" key="6">
    <source>
        <dbReference type="EMBL" id="PCI95313.1"/>
    </source>
</evidence>
<dbReference type="Pfam" id="PF13525">
    <property type="entry name" value="YfiO"/>
    <property type="match status" value="1"/>
</dbReference>
<gene>
    <name evidence="6" type="ORF">COB11_02530</name>
</gene>
<keyword evidence="1 4" id="KW-0732">Signal</keyword>
<name>A0A2A4YKF0_UNCAE</name>
<accession>A0A2A4YKF0</accession>
<protein>
    <recommendedName>
        <fullName evidence="5">Outer membrane lipoprotein BamD-like domain-containing protein</fullName>
    </recommendedName>
</protein>
<dbReference type="InterPro" id="IPR039565">
    <property type="entry name" value="BamD-like"/>
</dbReference>
<dbReference type="SMART" id="SM00028">
    <property type="entry name" value="TPR"/>
    <property type="match status" value="2"/>
</dbReference>
<evidence type="ECO:0000256" key="2">
    <source>
        <dbReference type="PROSITE-ProRule" id="PRU00339"/>
    </source>
</evidence>
<dbReference type="InterPro" id="IPR011990">
    <property type="entry name" value="TPR-like_helical_dom_sf"/>
</dbReference>
<proteinExistence type="predicted"/>
<dbReference type="AlphaFoldDB" id="A0A2A4YKF0"/>
<feature type="signal peptide" evidence="4">
    <location>
        <begin position="1"/>
        <end position="21"/>
    </location>
</feature>
<feature type="region of interest" description="Disordered" evidence="3">
    <location>
        <begin position="296"/>
        <end position="333"/>
    </location>
</feature>
<evidence type="ECO:0000256" key="3">
    <source>
        <dbReference type="SAM" id="MobiDB-lite"/>
    </source>
</evidence>
<evidence type="ECO:0000256" key="1">
    <source>
        <dbReference type="ARBA" id="ARBA00022729"/>
    </source>
</evidence>
<dbReference type="InterPro" id="IPR019734">
    <property type="entry name" value="TPR_rpt"/>
</dbReference>
<evidence type="ECO:0000313" key="7">
    <source>
        <dbReference type="Proteomes" id="UP000217838"/>
    </source>
</evidence>
<reference evidence="7" key="1">
    <citation type="submission" date="2017-08" db="EMBL/GenBank/DDBJ databases">
        <title>A dynamic microbial community with high functional redundancy inhabits the cold, oxic subseafloor aquifer.</title>
        <authorList>
            <person name="Tully B.J."/>
            <person name="Wheat C.G."/>
            <person name="Glazer B.T."/>
            <person name="Huber J.A."/>
        </authorList>
    </citation>
    <scope>NUCLEOTIDE SEQUENCE [LARGE SCALE GENOMIC DNA]</scope>
</reference>
<feature type="domain" description="Outer membrane lipoprotein BamD-like" evidence="5">
    <location>
        <begin position="172"/>
        <end position="301"/>
    </location>
</feature>
<comment type="caution">
    <text evidence="6">The sequence shown here is derived from an EMBL/GenBank/DDBJ whole genome shotgun (WGS) entry which is preliminary data.</text>
</comment>
<feature type="repeat" description="TPR" evidence="2">
    <location>
        <begin position="161"/>
        <end position="194"/>
    </location>
</feature>
<dbReference type="Gene3D" id="1.25.40.10">
    <property type="entry name" value="Tetratricopeptide repeat domain"/>
    <property type="match status" value="2"/>
</dbReference>
<dbReference type="EMBL" id="NVUU01000023">
    <property type="protein sequence ID" value="PCI95313.1"/>
    <property type="molecule type" value="Genomic_DNA"/>
</dbReference>
<evidence type="ECO:0000259" key="5">
    <source>
        <dbReference type="Pfam" id="PF13525"/>
    </source>
</evidence>
<dbReference type="Proteomes" id="UP000217838">
    <property type="component" value="Unassembled WGS sequence"/>
</dbReference>
<organism evidence="6 7">
    <name type="scientific">Aerophobetes bacterium</name>
    <dbReference type="NCBI Taxonomy" id="2030807"/>
    <lineage>
        <taxon>Bacteria</taxon>
        <taxon>Candidatus Aerophobota</taxon>
    </lineage>
</organism>
<dbReference type="SUPFAM" id="SSF48452">
    <property type="entry name" value="TPR-like"/>
    <property type="match status" value="1"/>
</dbReference>
<dbReference type="PROSITE" id="PS50005">
    <property type="entry name" value="TPR"/>
    <property type="match status" value="1"/>
</dbReference>